<reference evidence="7 8" key="1">
    <citation type="journal article" date="2019" name="Nat. Microbiol.">
        <title>Mediterranean grassland soil C-N compound turnover is dependent on rainfall and depth, and is mediated by genomically divergent microorganisms.</title>
        <authorList>
            <person name="Diamond S."/>
            <person name="Andeer P.F."/>
            <person name="Li Z."/>
            <person name="Crits-Christoph A."/>
            <person name="Burstein D."/>
            <person name="Anantharaman K."/>
            <person name="Lane K.R."/>
            <person name="Thomas B.C."/>
            <person name="Pan C."/>
            <person name="Northen T.R."/>
            <person name="Banfield J.F."/>
        </authorList>
    </citation>
    <scope>NUCLEOTIDE SEQUENCE [LARGE SCALE GENOMIC DNA]</scope>
    <source>
        <strain evidence="7">WS_8</strain>
    </source>
</reference>
<evidence type="ECO:0000313" key="8">
    <source>
        <dbReference type="Proteomes" id="UP000316609"/>
    </source>
</evidence>
<evidence type="ECO:0000256" key="5">
    <source>
        <dbReference type="ARBA" id="ARBA00023136"/>
    </source>
</evidence>
<feature type="transmembrane region" description="Helical" evidence="6">
    <location>
        <begin position="381"/>
        <end position="402"/>
    </location>
</feature>
<feature type="transmembrane region" description="Helical" evidence="6">
    <location>
        <begin position="113"/>
        <end position="133"/>
    </location>
</feature>
<evidence type="ECO:0000256" key="4">
    <source>
        <dbReference type="ARBA" id="ARBA00022989"/>
    </source>
</evidence>
<dbReference type="AlphaFoldDB" id="A0A538TY29"/>
<keyword evidence="4 6" id="KW-1133">Transmembrane helix</keyword>
<sequence length="485" mass="50683">MRHSLGLAASHYLSRLLLLLRAAASAAALGPGGFGTWNALNLILDFGGYASIGALQGLELELPPAASRRDEERSRRIMSAAWGMVVIGAAAFGAIVVAVLGMRRGGMLVTWGYGPPLLMVAAAWLQLAFQYHASCLKAHGDFDTVSAAQSVQATIGAGLGLALVWRTGVWGLLGGWLVGSAAGLAWLWRSPHRVPFRPRGVAHGGALVRLGLPIFAVFALSQVLRSLDRIAFVRLAPAERLGHYSLGLLAAGLVLYLPESAAMVLYPRIASASQGARDPVRTRDEVIRTHRALGVLVPAVVGLGMVWAAPLTGWLLPEFREGVDALYRLSIGALMLSSATVPAYFLLASGAARPLLATLAGVTLSSAALVFSVAARDPRPASVAVAASLGYAVFALAVIALASRRLFDRGVERARFALAGLAPAIVAAALALAACHVGPRESLRAALLRSAAFVLAYLPLAIAFGRGLGLTDPVRAAWRRFAKGS</sequence>
<accession>A0A538TY29</accession>
<protein>
    <recommendedName>
        <fullName evidence="9">Polysaccharide biosynthesis protein C-terminal domain-containing protein</fullName>
    </recommendedName>
</protein>
<dbReference type="EMBL" id="VBOY01000007">
    <property type="protein sequence ID" value="TMQ68557.1"/>
    <property type="molecule type" value="Genomic_DNA"/>
</dbReference>
<evidence type="ECO:0000256" key="1">
    <source>
        <dbReference type="ARBA" id="ARBA00004651"/>
    </source>
</evidence>
<dbReference type="Proteomes" id="UP000316609">
    <property type="component" value="Unassembled WGS sequence"/>
</dbReference>
<evidence type="ECO:0000313" key="7">
    <source>
        <dbReference type="EMBL" id="TMQ68557.1"/>
    </source>
</evidence>
<proteinExistence type="predicted"/>
<feature type="transmembrane region" description="Helical" evidence="6">
    <location>
        <begin position="414"/>
        <end position="434"/>
    </location>
</feature>
<feature type="transmembrane region" description="Helical" evidence="6">
    <location>
        <begin position="241"/>
        <end position="258"/>
    </location>
</feature>
<name>A0A538TY29_UNCEI</name>
<evidence type="ECO:0008006" key="9">
    <source>
        <dbReference type="Google" id="ProtNLM"/>
    </source>
</evidence>
<dbReference type="GO" id="GO:0005886">
    <property type="term" value="C:plasma membrane"/>
    <property type="evidence" value="ECO:0007669"/>
    <property type="project" value="UniProtKB-SubCell"/>
</dbReference>
<dbReference type="InterPro" id="IPR002797">
    <property type="entry name" value="Polysacc_synth"/>
</dbReference>
<feature type="transmembrane region" description="Helical" evidence="6">
    <location>
        <begin position="292"/>
        <end position="313"/>
    </location>
</feature>
<dbReference type="PANTHER" id="PTHR30250:SF11">
    <property type="entry name" value="O-ANTIGEN TRANSPORTER-RELATED"/>
    <property type="match status" value="1"/>
</dbReference>
<dbReference type="PANTHER" id="PTHR30250">
    <property type="entry name" value="PST FAMILY PREDICTED COLANIC ACID TRANSPORTER"/>
    <property type="match status" value="1"/>
</dbReference>
<keyword evidence="3 6" id="KW-0812">Transmembrane</keyword>
<feature type="transmembrane region" description="Helical" evidence="6">
    <location>
        <begin position="79"/>
        <end position="101"/>
    </location>
</feature>
<feature type="transmembrane region" description="Helical" evidence="6">
    <location>
        <begin position="200"/>
        <end position="221"/>
    </location>
</feature>
<evidence type="ECO:0000256" key="2">
    <source>
        <dbReference type="ARBA" id="ARBA00022475"/>
    </source>
</evidence>
<organism evidence="7 8">
    <name type="scientific">Eiseniibacteriota bacterium</name>
    <dbReference type="NCBI Taxonomy" id="2212470"/>
    <lineage>
        <taxon>Bacteria</taxon>
        <taxon>Candidatus Eiseniibacteriota</taxon>
    </lineage>
</organism>
<feature type="transmembrane region" description="Helical" evidence="6">
    <location>
        <begin position="169"/>
        <end position="188"/>
    </location>
</feature>
<comment type="subcellular location">
    <subcellularLocation>
        <location evidence="1">Cell membrane</location>
        <topology evidence="1">Multi-pass membrane protein</topology>
    </subcellularLocation>
</comment>
<feature type="transmembrane region" description="Helical" evidence="6">
    <location>
        <begin position="354"/>
        <end position="375"/>
    </location>
</feature>
<evidence type="ECO:0000256" key="6">
    <source>
        <dbReference type="SAM" id="Phobius"/>
    </source>
</evidence>
<feature type="transmembrane region" description="Helical" evidence="6">
    <location>
        <begin position="325"/>
        <end position="347"/>
    </location>
</feature>
<dbReference type="Pfam" id="PF01943">
    <property type="entry name" value="Polysacc_synt"/>
    <property type="match status" value="1"/>
</dbReference>
<gene>
    <name evidence="7" type="ORF">E6K78_01015</name>
</gene>
<comment type="caution">
    <text evidence="7">The sequence shown here is derived from an EMBL/GenBank/DDBJ whole genome shotgun (WGS) entry which is preliminary data.</text>
</comment>
<keyword evidence="5 6" id="KW-0472">Membrane</keyword>
<dbReference type="InterPro" id="IPR050833">
    <property type="entry name" value="Poly_Biosynth_Transport"/>
</dbReference>
<feature type="transmembrane region" description="Helical" evidence="6">
    <location>
        <begin position="446"/>
        <end position="465"/>
    </location>
</feature>
<keyword evidence="2" id="KW-1003">Cell membrane</keyword>
<evidence type="ECO:0000256" key="3">
    <source>
        <dbReference type="ARBA" id="ARBA00022692"/>
    </source>
</evidence>